<accession>A0A1I8P0Y3</accession>
<protein>
    <submittedName>
        <fullName evidence="1">Uncharacterized protein</fullName>
    </submittedName>
</protein>
<name>A0A1I8P0Y3_STOCA</name>
<dbReference type="EnsemblMetazoa" id="SCAU003817-RA">
    <property type="protein sequence ID" value="SCAU003817-PA"/>
    <property type="gene ID" value="SCAU003817"/>
</dbReference>
<proteinExistence type="predicted"/>
<dbReference type="AlphaFoldDB" id="A0A1I8P0Y3"/>
<reference evidence="1" key="1">
    <citation type="submission" date="2020-05" db="UniProtKB">
        <authorList>
            <consortium name="EnsemblMetazoa"/>
        </authorList>
    </citation>
    <scope>IDENTIFICATION</scope>
    <source>
        <strain evidence="1">USDA</strain>
    </source>
</reference>
<organism evidence="1 2">
    <name type="scientific">Stomoxys calcitrans</name>
    <name type="common">Stable fly</name>
    <name type="synonym">Conops calcitrans</name>
    <dbReference type="NCBI Taxonomy" id="35570"/>
    <lineage>
        <taxon>Eukaryota</taxon>
        <taxon>Metazoa</taxon>
        <taxon>Ecdysozoa</taxon>
        <taxon>Arthropoda</taxon>
        <taxon>Hexapoda</taxon>
        <taxon>Insecta</taxon>
        <taxon>Pterygota</taxon>
        <taxon>Neoptera</taxon>
        <taxon>Endopterygota</taxon>
        <taxon>Diptera</taxon>
        <taxon>Brachycera</taxon>
        <taxon>Muscomorpha</taxon>
        <taxon>Muscoidea</taxon>
        <taxon>Muscidae</taxon>
        <taxon>Stomoxys</taxon>
    </lineage>
</organism>
<evidence type="ECO:0000313" key="2">
    <source>
        <dbReference type="Proteomes" id="UP000095300"/>
    </source>
</evidence>
<dbReference type="Proteomes" id="UP000095300">
    <property type="component" value="Unassembled WGS sequence"/>
</dbReference>
<dbReference type="VEuPathDB" id="VectorBase:SCAU003817"/>
<sequence>MHTEENCWFSPEHHYMVKFKDQMMSILYEEFDKLYKSAIEEVSDECKRTVDLQPCTIITDEVHQDDQAVCYIENSKAYAFAFNDMEECSKHALSETQSKLLYMLMDGILSGWHKIHTSC</sequence>
<keyword evidence="2" id="KW-1185">Reference proteome</keyword>
<gene>
    <name evidence="1" type="primary">106090709</name>
</gene>
<evidence type="ECO:0000313" key="1">
    <source>
        <dbReference type="EnsemblMetazoa" id="SCAU003817-PA"/>
    </source>
</evidence>